<feature type="compositionally biased region" description="Acidic residues" evidence="1">
    <location>
        <begin position="95"/>
        <end position="114"/>
    </location>
</feature>
<reference evidence="2 3" key="1">
    <citation type="journal article" date="2020" name="ISME J.">
        <title>Uncovering the hidden diversity of litter-decomposition mechanisms in mushroom-forming fungi.</title>
        <authorList>
            <person name="Floudas D."/>
            <person name="Bentzer J."/>
            <person name="Ahren D."/>
            <person name="Johansson T."/>
            <person name="Persson P."/>
            <person name="Tunlid A."/>
        </authorList>
    </citation>
    <scope>NUCLEOTIDE SEQUENCE [LARGE SCALE GENOMIC DNA]</scope>
    <source>
        <strain evidence="2 3">CBS 406.79</strain>
    </source>
</reference>
<proteinExistence type="predicted"/>
<feature type="compositionally biased region" description="Polar residues" evidence="1">
    <location>
        <begin position="256"/>
        <end position="272"/>
    </location>
</feature>
<evidence type="ECO:0000313" key="3">
    <source>
        <dbReference type="Proteomes" id="UP000518752"/>
    </source>
</evidence>
<feature type="compositionally biased region" description="Polar residues" evidence="1">
    <location>
        <begin position="189"/>
        <end position="205"/>
    </location>
</feature>
<gene>
    <name evidence="2" type="ORF">D9757_001427</name>
</gene>
<feature type="compositionally biased region" description="Acidic residues" evidence="1">
    <location>
        <begin position="125"/>
        <end position="146"/>
    </location>
</feature>
<dbReference type="Proteomes" id="UP000518752">
    <property type="component" value="Unassembled WGS sequence"/>
</dbReference>
<accession>A0A8H5MFV9</accession>
<feature type="compositionally biased region" description="Polar residues" evidence="1">
    <location>
        <begin position="158"/>
        <end position="170"/>
    </location>
</feature>
<keyword evidence="3" id="KW-1185">Reference proteome</keyword>
<organism evidence="2 3">
    <name type="scientific">Collybiopsis confluens</name>
    <dbReference type="NCBI Taxonomy" id="2823264"/>
    <lineage>
        <taxon>Eukaryota</taxon>
        <taxon>Fungi</taxon>
        <taxon>Dikarya</taxon>
        <taxon>Basidiomycota</taxon>
        <taxon>Agaricomycotina</taxon>
        <taxon>Agaricomycetes</taxon>
        <taxon>Agaricomycetidae</taxon>
        <taxon>Agaricales</taxon>
        <taxon>Marasmiineae</taxon>
        <taxon>Omphalotaceae</taxon>
        <taxon>Collybiopsis</taxon>
    </lineage>
</organism>
<sequence>MHGYSARPHSPSSLPLRMAAKSKSRKTAATAQSDPDSDNEAPEALTLSSTKKIHASLAASLEALEAAQRQKKRDKNKERDRKLKEQAAQRVAVQGEEEEDMESDQEEIEVENDEIEARMLRAMEQAEEESSNEDDGDSDEEMEFDNENDKFKEEMLSASESDSDFPQASVNHLPDHIFASASLKPELPATTTPAISETKSSQPQQKKARRKRSGNAVKDIIIGSHTFRRLHSDSRASPSMAPSAKINKFLNRNLNLRPASSNRQSSDGTSLKVTRRGWERRAANLGSMKRQGPAAHFVRSVT</sequence>
<dbReference type="OrthoDB" id="3253399at2759"/>
<dbReference type="AlphaFoldDB" id="A0A8H5MFV9"/>
<feature type="region of interest" description="Disordered" evidence="1">
    <location>
        <begin position="1"/>
        <end position="45"/>
    </location>
</feature>
<name>A0A8H5MFV9_9AGAR</name>
<evidence type="ECO:0000256" key="1">
    <source>
        <dbReference type="SAM" id="MobiDB-lite"/>
    </source>
</evidence>
<protein>
    <submittedName>
        <fullName evidence="2">Uncharacterized protein</fullName>
    </submittedName>
</protein>
<feature type="region of interest" description="Disordered" evidence="1">
    <location>
        <begin position="188"/>
        <end position="215"/>
    </location>
</feature>
<feature type="region of interest" description="Disordered" evidence="1">
    <location>
        <begin position="256"/>
        <end position="277"/>
    </location>
</feature>
<evidence type="ECO:0000313" key="2">
    <source>
        <dbReference type="EMBL" id="KAF5392334.1"/>
    </source>
</evidence>
<feature type="region of interest" description="Disordered" evidence="1">
    <location>
        <begin position="65"/>
        <end position="172"/>
    </location>
</feature>
<dbReference type="EMBL" id="JAACJN010000006">
    <property type="protein sequence ID" value="KAF5392334.1"/>
    <property type="molecule type" value="Genomic_DNA"/>
</dbReference>
<feature type="compositionally biased region" description="Basic and acidic residues" evidence="1">
    <location>
        <begin position="75"/>
        <end position="87"/>
    </location>
</feature>
<comment type="caution">
    <text evidence="2">The sequence shown here is derived from an EMBL/GenBank/DDBJ whole genome shotgun (WGS) entry which is preliminary data.</text>
</comment>